<evidence type="ECO:0000313" key="1">
    <source>
        <dbReference type="EMBL" id="TWU13348.1"/>
    </source>
</evidence>
<sequence>MITVKRKLHFATEANGRQRIQKTPVATDVADVGRVPRKSRLMALAIHCEQMIREGEVADQTELARLLHVSQPRMTQIMNLLLLAPDIQEALLFLPRTVSGKEPIHEKLLRPIAAVLDWARQRAMWAGR</sequence>
<gene>
    <name evidence="1" type="ORF">CA54_21830</name>
</gene>
<dbReference type="SUPFAM" id="SSF109709">
    <property type="entry name" value="KorB DNA-binding domain-like"/>
    <property type="match status" value="1"/>
</dbReference>
<accession>A0A5C6BMQ6</accession>
<organism evidence="1 2">
    <name type="scientific">Symmachiella macrocystis</name>
    <dbReference type="NCBI Taxonomy" id="2527985"/>
    <lineage>
        <taxon>Bacteria</taxon>
        <taxon>Pseudomonadati</taxon>
        <taxon>Planctomycetota</taxon>
        <taxon>Planctomycetia</taxon>
        <taxon>Planctomycetales</taxon>
        <taxon>Planctomycetaceae</taxon>
        <taxon>Symmachiella</taxon>
    </lineage>
</organism>
<keyword evidence="2" id="KW-1185">Reference proteome</keyword>
<dbReference type="OrthoDB" id="285475at2"/>
<protein>
    <submittedName>
        <fullName evidence="1">Uncharacterized protein</fullName>
    </submittedName>
</protein>
<dbReference type="RefSeq" id="WP_146370687.1">
    <property type="nucleotide sequence ID" value="NZ_SJPP01000001.1"/>
</dbReference>
<dbReference type="Proteomes" id="UP000320735">
    <property type="component" value="Unassembled WGS sequence"/>
</dbReference>
<comment type="caution">
    <text evidence="1">The sequence shown here is derived from an EMBL/GenBank/DDBJ whole genome shotgun (WGS) entry which is preliminary data.</text>
</comment>
<reference evidence="1 2" key="1">
    <citation type="submission" date="2019-02" db="EMBL/GenBank/DDBJ databases">
        <title>Deep-cultivation of Planctomycetes and their phenomic and genomic characterization uncovers novel biology.</title>
        <authorList>
            <person name="Wiegand S."/>
            <person name="Jogler M."/>
            <person name="Boedeker C."/>
            <person name="Pinto D."/>
            <person name="Vollmers J."/>
            <person name="Rivas-Marin E."/>
            <person name="Kohn T."/>
            <person name="Peeters S.H."/>
            <person name="Heuer A."/>
            <person name="Rast P."/>
            <person name="Oberbeckmann S."/>
            <person name="Bunk B."/>
            <person name="Jeske O."/>
            <person name="Meyerdierks A."/>
            <person name="Storesund J.E."/>
            <person name="Kallscheuer N."/>
            <person name="Luecker S."/>
            <person name="Lage O.M."/>
            <person name="Pohl T."/>
            <person name="Merkel B.J."/>
            <person name="Hornburger P."/>
            <person name="Mueller R.-W."/>
            <person name="Bruemmer F."/>
            <person name="Labrenz M."/>
            <person name="Spormann A.M."/>
            <person name="Op Den Camp H."/>
            <person name="Overmann J."/>
            <person name="Amann R."/>
            <person name="Jetten M.S.M."/>
            <person name="Mascher T."/>
            <person name="Medema M.H."/>
            <person name="Devos D.P."/>
            <person name="Kaster A.-K."/>
            <person name="Ovreas L."/>
            <person name="Rohde M."/>
            <person name="Galperin M.Y."/>
            <person name="Jogler C."/>
        </authorList>
    </citation>
    <scope>NUCLEOTIDE SEQUENCE [LARGE SCALE GENOMIC DNA]</scope>
    <source>
        <strain evidence="1 2">CA54</strain>
    </source>
</reference>
<name>A0A5C6BMQ6_9PLAN</name>
<proteinExistence type="predicted"/>
<dbReference type="EMBL" id="SJPP01000001">
    <property type="protein sequence ID" value="TWU13348.1"/>
    <property type="molecule type" value="Genomic_DNA"/>
</dbReference>
<dbReference type="AlphaFoldDB" id="A0A5C6BMQ6"/>
<evidence type="ECO:0000313" key="2">
    <source>
        <dbReference type="Proteomes" id="UP000320735"/>
    </source>
</evidence>